<reference evidence="4" key="1">
    <citation type="submission" date="2016-11" db="EMBL/GenBank/DDBJ databases">
        <authorList>
            <person name="Varghese N."/>
            <person name="Submissions S."/>
        </authorList>
    </citation>
    <scope>NUCLEOTIDE SEQUENCE [LARGE SCALE GENOMIC DNA]</scope>
    <source>
        <strain evidence="4">DSM 13643</strain>
    </source>
</reference>
<name>A0A1M5TTH8_9FIRM</name>
<evidence type="ECO:0000256" key="1">
    <source>
        <dbReference type="ARBA" id="ARBA00023125"/>
    </source>
</evidence>
<dbReference type="InterPro" id="IPR001387">
    <property type="entry name" value="Cro/C1-type_HTH"/>
</dbReference>
<dbReference type="RefSeq" id="WP_073196134.1">
    <property type="nucleotide sequence ID" value="NZ_FQXO01000025.1"/>
</dbReference>
<sequence length="102" mass="11607">MMIGERFAYFRKLNNLSANKLAKELSVDPSTISKIEKGNSLPSLQLLIKYCNYFNITLADFFAPEGTSEPLRNDLKDFLNVVKDLSPEQVKAFTQAFKTIKK</sequence>
<feature type="domain" description="HTH cro/C1-type" evidence="2">
    <location>
        <begin position="7"/>
        <end position="61"/>
    </location>
</feature>
<keyword evidence="1 3" id="KW-0238">DNA-binding</keyword>
<dbReference type="Gene3D" id="1.10.260.40">
    <property type="entry name" value="lambda repressor-like DNA-binding domains"/>
    <property type="match status" value="1"/>
</dbReference>
<dbReference type="InterPro" id="IPR010982">
    <property type="entry name" value="Lambda_DNA-bd_dom_sf"/>
</dbReference>
<dbReference type="GO" id="GO:0003677">
    <property type="term" value="F:DNA binding"/>
    <property type="evidence" value="ECO:0007669"/>
    <property type="project" value="UniProtKB-KW"/>
</dbReference>
<dbReference type="Pfam" id="PF01381">
    <property type="entry name" value="HTH_3"/>
    <property type="match status" value="1"/>
</dbReference>
<dbReference type="AlphaFoldDB" id="A0A1M5TTH8"/>
<keyword evidence="4" id="KW-1185">Reference proteome</keyword>
<dbReference type="SUPFAM" id="SSF47413">
    <property type="entry name" value="lambda repressor-like DNA-binding domains"/>
    <property type="match status" value="1"/>
</dbReference>
<dbReference type="CDD" id="cd00093">
    <property type="entry name" value="HTH_XRE"/>
    <property type="match status" value="1"/>
</dbReference>
<dbReference type="PROSITE" id="PS50943">
    <property type="entry name" value="HTH_CROC1"/>
    <property type="match status" value="1"/>
</dbReference>
<dbReference type="OrthoDB" id="1726456at2"/>
<dbReference type="EMBL" id="FQXO01000025">
    <property type="protein sequence ID" value="SHH54082.1"/>
    <property type="molecule type" value="Genomic_DNA"/>
</dbReference>
<dbReference type="Proteomes" id="UP000183967">
    <property type="component" value="Unassembled WGS sequence"/>
</dbReference>
<evidence type="ECO:0000259" key="2">
    <source>
        <dbReference type="PROSITE" id="PS50943"/>
    </source>
</evidence>
<accession>A0A1M5TTH8</accession>
<dbReference type="PANTHER" id="PTHR46558:SF11">
    <property type="entry name" value="HTH-TYPE TRANSCRIPTIONAL REGULATOR XRE"/>
    <property type="match status" value="1"/>
</dbReference>
<evidence type="ECO:0000313" key="4">
    <source>
        <dbReference type="Proteomes" id="UP000183967"/>
    </source>
</evidence>
<proteinExistence type="predicted"/>
<dbReference type="PANTHER" id="PTHR46558">
    <property type="entry name" value="TRACRIPTIONAL REGULATORY PROTEIN-RELATED-RELATED"/>
    <property type="match status" value="1"/>
</dbReference>
<protein>
    <submittedName>
        <fullName evidence="3">DNA-binding transcriptional regulator, XRE-family HTH domain</fullName>
    </submittedName>
</protein>
<evidence type="ECO:0000313" key="3">
    <source>
        <dbReference type="EMBL" id="SHH54082.1"/>
    </source>
</evidence>
<organism evidence="3 4">
    <name type="scientific">Caloranaerobacter azorensis DSM 13643</name>
    <dbReference type="NCBI Taxonomy" id="1121264"/>
    <lineage>
        <taxon>Bacteria</taxon>
        <taxon>Bacillati</taxon>
        <taxon>Bacillota</taxon>
        <taxon>Tissierellia</taxon>
        <taxon>Tissierellales</taxon>
        <taxon>Thermohalobacteraceae</taxon>
        <taxon>Caloranaerobacter</taxon>
    </lineage>
</organism>
<dbReference type="SMART" id="SM00530">
    <property type="entry name" value="HTH_XRE"/>
    <property type="match status" value="1"/>
</dbReference>
<gene>
    <name evidence="3" type="ORF">SAMN02745135_01128</name>
</gene>